<evidence type="ECO:0000256" key="2">
    <source>
        <dbReference type="ARBA" id="ARBA00022679"/>
    </source>
</evidence>
<dbReference type="InterPro" id="IPR028345">
    <property type="entry name" value="Antibiotic_NAT-like"/>
</dbReference>
<evidence type="ECO:0000256" key="1">
    <source>
        <dbReference type="ARBA" id="ARBA00006383"/>
    </source>
</evidence>
<protein>
    <recommendedName>
        <fullName evidence="4">Aminoglycoside N(3)-acetyltransferase</fullName>
        <ecNumber evidence="4">2.3.1.-</ecNumber>
    </recommendedName>
</protein>
<dbReference type="Proteomes" id="UP001516620">
    <property type="component" value="Unassembled WGS sequence"/>
</dbReference>
<comment type="caution">
    <text evidence="6">The sequence shown here is derived from an EMBL/GenBank/DDBJ whole genome shotgun (WGS) entry which is preliminary data.</text>
</comment>
<organism evidence="6 7">
    <name type="scientific">Paenibacillus rhizolycopersici</name>
    <dbReference type="NCBI Taxonomy" id="2780073"/>
    <lineage>
        <taxon>Bacteria</taxon>
        <taxon>Bacillati</taxon>
        <taxon>Bacillota</taxon>
        <taxon>Bacilli</taxon>
        <taxon>Bacillales</taxon>
        <taxon>Paenibacillaceae</taxon>
        <taxon>Paenibacillus</taxon>
    </lineage>
</organism>
<dbReference type="SUPFAM" id="SSF110710">
    <property type="entry name" value="TTHA0583/YokD-like"/>
    <property type="match status" value="1"/>
</dbReference>
<comment type="similarity">
    <text evidence="1 4">Belongs to the antibiotic N-acetyltransferase family.</text>
</comment>
<dbReference type="InterPro" id="IPR003679">
    <property type="entry name" value="Amioglycoside_AcTrfase"/>
</dbReference>
<gene>
    <name evidence="6" type="ORF">IM700_010540</name>
</gene>
<dbReference type="PANTHER" id="PTHR11104">
    <property type="entry name" value="AMINOGLYCOSIDE N3-ACETYLTRANSFERASE"/>
    <property type="match status" value="1"/>
</dbReference>
<evidence type="ECO:0000313" key="7">
    <source>
        <dbReference type="Proteomes" id="UP001516620"/>
    </source>
</evidence>
<comment type="catalytic activity">
    <reaction evidence="4">
        <text>a 2-deoxystreptamine antibiotic + acetyl-CoA = an N(3)-acetyl-2-deoxystreptamine antibiotic + CoA + H(+)</text>
        <dbReference type="Rhea" id="RHEA:12665"/>
        <dbReference type="ChEBI" id="CHEBI:15378"/>
        <dbReference type="ChEBI" id="CHEBI:57287"/>
        <dbReference type="ChEBI" id="CHEBI:57288"/>
        <dbReference type="ChEBI" id="CHEBI:57921"/>
        <dbReference type="ChEBI" id="CHEBI:77452"/>
        <dbReference type="EC" id="2.3.1.81"/>
    </reaction>
</comment>
<evidence type="ECO:0000256" key="4">
    <source>
        <dbReference type="RuleBase" id="RU365031"/>
    </source>
</evidence>
<name>A0ABS2H9B1_9BACL</name>
<dbReference type="Pfam" id="PF02522">
    <property type="entry name" value="Antibiotic_NAT"/>
    <property type="match status" value="1"/>
</dbReference>
<sequence>MRHTKESLFKQLEALGLDGTGTVLVHSSMKSLGEVEGGADTVLDAFSAYMEQGLLVLPTHTWSYINHDQPRFEVENSPVCVGILPELFRKRPGVIRSWHPTHSVAALGREAEAFTAEDHLFDTPCARGSSWGKLLDRKATILLVGVDLKRNTFIHGVEEWADIPGRMTDDHEMLYTITPDGTEIPVPSRRHCGLPWSEHFWKVEEVLEVRGAMRKGKLGDAVVRVCDAAAVAEVITEMLREEPDLFSDNEPLKNPERWMGTTSHIE</sequence>
<evidence type="ECO:0000256" key="5">
    <source>
        <dbReference type="SAM" id="MobiDB-lite"/>
    </source>
</evidence>
<feature type="region of interest" description="Disordered" evidence="5">
    <location>
        <begin position="245"/>
        <end position="266"/>
    </location>
</feature>
<keyword evidence="3 4" id="KW-0012">Acyltransferase</keyword>
<reference evidence="6 7" key="1">
    <citation type="submission" date="2021-01" db="EMBL/GenBank/DDBJ databases">
        <title>Paenibacillus sp.nov. isolated from the rhizosphere soil of tomato plant.</title>
        <authorList>
            <person name="Thin K.K."/>
            <person name="Zhang X."/>
            <person name="He S."/>
        </authorList>
    </citation>
    <scope>NUCLEOTIDE SEQUENCE [LARGE SCALE GENOMIC DNA]</scope>
    <source>
        <strain evidence="6 7">DXFW5</strain>
    </source>
</reference>
<dbReference type="EC" id="2.3.1.-" evidence="4"/>
<keyword evidence="2 4" id="KW-0808">Transferase</keyword>
<proteinExistence type="inferred from homology"/>
<evidence type="ECO:0000256" key="3">
    <source>
        <dbReference type="ARBA" id="ARBA00023315"/>
    </source>
</evidence>
<keyword evidence="7" id="KW-1185">Reference proteome</keyword>
<dbReference type="PANTHER" id="PTHR11104:SF0">
    <property type="entry name" value="SPBETA PROPHAGE-DERIVED AMINOGLYCOSIDE N(3')-ACETYLTRANSFERASE-LIKE PROTEIN YOKD"/>
    <property type="match status" value="1"/>
</dbReference>
<keyword evidence="4" id="KW-0046">Antibiotic resistance</keyword>
<dbReference type="RefSeq" id="WP_193416894.1">
    <property type="nucleotide sequence ID" value="NZ_JADCNN020000008.1"/>
</dbReference>
<accession>A0ABS2H9B1</accession>
<evidence type="ECO:0000313" key="6">
    <source>
        <dbReference type="EMBL" id="MBM6996083.1"/>
    </source>
</evidence>
<dbReference type="EMBL" id="JADCNN020000008">
    <property type="protein sequence ID" value="MBM6996083.1"/>
    <property type="molecule type" value="Genomic_DNA"/>
</dbReference>